<organism evidence="1">
    <name type="scientific">Anguilla anguilla</name>
    <name type="common">European freshwater eel</name>
    <name type="synonym">Muraena anguilla</name>
    <dbReference type="NCBI Taxonomy" id="7936"/>
    <lineage>
        <taxon>Eukaryota</taxon>
        <taxon>Metazoa</taxon>
        <taxon>Chordata</taxon>
        <taxon>Craniata</taxon>
        <taxon>Vertebrata</taxon>
        <taxon>Euteleostomi</taxon>
        <taxon>Actinopterygii</taxon>
        <taxon>Neopterygii</taxon>
        <taxon>Teleostei</taxon>
        <taxon>Anguilliformes</taxon>
        <taxon>Anguillidae</taxon>
        <taxon>Anguilla</taxon>
    </lineage>
</organism>
<dbReference type="InterPro" id="IPR019321">
    <property type="entry name" value="Nucleoporin_Nup88"/>
</dbReference>
<dbReference type="AlphaFoldDB" id="A0A0E9SC55"/>
<reference evidence="1" key="2">
    <citation type="journal article" date="2015" name="Fish Shellfish Immunol.">
        <title>Early steps in the European eel (Anguilla anguilla)-Vibrio vulnificus interaction in the gills: Role of the RtxA13 toxin.</title>
        <authorList>
            <person name="Callol A."/>
            <person name="Pajuelo D."/>
            <person name="Ebbesson L."/>
            <person name="Teles M."/>
            <person name="MacKenzie S."/>
            <person name="Amaro C."/>
        </authorList>
    </citation>
    <scope>NUCLEOTIDE SEQUENCE</scope>
</reference>
<evidence type="ECO:0000313" key="1">
    <source>
        <dbReference type="EMBL" id="JAH38836.1"/>
    </source>
</evidence>
<reference evidence="1" key="1">
    <citation type="submission" date="2014-11" db="EMBL/GenBank/DDBJ databases">
        <authorList>
            <person name="Amaro Gonzalez C."/>
        </authorList>
    </citation>
    <scope>NUCLEOTIDE SEQUENCE</scope>
</reference>
<accession>A0A0E9SC55</accession>
<name>A0A0E9SC55_ANGAN</name>
<sequence>MSLHTQLDFNSSSFQKEETRNKMKWILKTKTEHLHIADTVPLGLPQVNMKMEYQKKQMEKGASPARASIALSVHQKKCVQGVLKEQ</sequence>
<dbReference type="Pfam" id="PF10168">
    <property type="entry name" value="Nup88"/>
    <property type="match status" value="1"/>
</dbReference>
<protein>
    <submittedName>
        <fullName evidence="1">Uncharacterized protein</fullName>
    </submittedName>
</protein>
<proteinExistence type="predicted"/>
<dbReference type="EMBL" id="GBXM01069741">
    <property type="protein sequence ID" value="JAH38836.1"/>
    <property type="molecule type" value="Transcribed_RNA"/>
</dbReference>